<evidence type="ECO:0000313" key="1">
    <source>
        <dbReference type="EMBL" id="SDW25089.1"/>
    </source>
</evidence>
<evidence type="ECO:0008006" key="3">
    <source>
        <dbReference type="Google" id="ProtNLM"/>
    </source>
</evidence>
<keyword evidence="2" id="KW-1185">Reference proteome</keyword>
<organism evidence="1 2">
    <name type="scientific">Saccharopolyspora shandongensis</name>
    <dbReference type="NCBI Taxonomy" id="418495"/>
    <lineage>
        <taxon>Bacteria</taxon>
        <taxon>Bacillati</taxon>
        <taxon>Actinomycetota</taxon>
        <taxon>Actinomycetes</taxon>
        <taxon>Pseudonocardiales</taxon>
        <taxon>Pseudonocardiaceae</taxon>
        <taxon>Saccharopolyspora</taxon>
    </lineage>
</organism>
<name>A0A1H2S2A4_9PSEU</name>
<sequence length="234" mass="26153">MGYDTAPPPDELEPLLSAERLGTYHRHAPAWGVPPISLYLLGGELAASFHRDLGVAEVVLRNALNDQLTERYGPRWWADEQLLDDRGQAAIAKAWTDARCSEDGPSGRLVAQLAMGFWVHLLESGGYVGKKPFRRRRYYDATLWRPALRFAFPNSTGIRSEVHAVAHRVYALRNRISHCEPIVGGVRIPGTTIRRSPAEIHDDIVTLVRWVSAPVGDWLAVRSHTPVLLRDAPN</sequence>
<dbReference type="STRING" id="418495.SAMN05216215_100267"/>
<accession>A0A1H2S2A4</accession>
<dbReference type="Proteomes" id="UP000199529">
    <property type="component" value="Unassembled WGS sequence"/>
</dbReference>
<protein>
    <recommendedName>
        <fullName evidence="3">Abi-like protein</fullName>
    </recommendedName>
</protein>
<evidence type="ECO:0000313" key="2">
    <source>
        <dbReference type="Proteomes" id="UP000199529"/>
    </source>
</evidence>
<reference evidence="2" key="1">
    <citation type="submission" date="2016-10" db="EMBL/GenBank/DDBJ databases">
        <authorList>
            <person name="Varghese N."/>
            <person name="Submissions S."/>
        </authorList>
    </citation>
    <scope>NUCLEOTIDE SEQUENCE [LARGE SCALE GENOMIC DNA]</scope>
    <source>
        <strain evidence="2">CGMCC 4.3530</strain>
    </source>
</reference>
<proteinExistence type="predicted"/>
<dbReference type="EMBL" id="FNOK01000002">
    <property type="protein sequence ID" value="SDW25089.1"/>
    <property type="molecule type" value="Genomic_DNA"/>
</dbReference>
<gene>
    <name evidence="1" type="ORF">SAMN05216215_100267</name>
</gene>
<dbReference type="RefSeq" id="WP_093260658.1">
    <property type="nucleotide sequence ID" value="NZ_FNOK01000002.1"/>
</dbReference>
<dbReference type="AlphaFoldDB" id="A0A1H2S2A4"/>
<dbReference type="OrthoDB" id="3418622at2"/>